<dbReference type="SMART" id="SM00236">
    <property type="entry name" value="fCBD"/>
    <property type="match status" value="1"/>
</dbReference>
<dbReference type="GO" id="GO:0030245">
    <property type="term" value="P:cellulose catabolic process"/>
    <property type="evidence" value="ECO:0007669"/>
    <property type="project" value="UniProtKB-KW"/>
</dbReference>
<dbReference type="GO" id="GO:0030248">
    <property type="term" value="F:cellulose binding"/>
    <property type="evidence" value="ECO:0007669"/>
    <property type="project" value="InterPro"/>
</dbReference>
<evidence type="ECO:0000256" key="9">
    <source>
        <dbReference type="RuleBase" id="RU361153"/>
    </source>
</evidence>
<evidence type="ECO:0000256" key="6">
    <source>
        <dbReference type="ARBA" id="ARBA00023295"/>
    </source>
</evidence>
<dbReference type="UniPathway" id="UPA00164"/>
<dbReference type="InterPro" id="IPR000254">
    <property type="entry name" value="CBD"/>
</dbReference>
<feature type="chain" id="PRO_5002134420" description="CBM1 domain-containing protein" evidence="11">
    <location>
        <begin position="20"/>
        <end position="637"/>
    </location>
</feature>
<dbReference type="InterPro" id="IPR017853">
    <property type="entry name" value="GH"/>
</dbReference>
<feature type="signal peptide" evidence="11">
    <location>
        <begin position="1"/>
        <end position="19"/>
    </location>
</feature>
<evidence type="ECO:0000256" key="8">
    <source>
        <dbReference type="ARBA" id="ARBA00023326"/>
    </source>
</evidence>
<evidence type="ECO:0000256" key="5">
    <source>
        <dbReference type="ARBA" id="ARBA00023277"/>
    </source>
</evidence>
<accession>A0A0B7K9K5</accession>
<evidence type="ECO:0000256" key="1">
    <source>
        <dbReference type="ARBA" id="ARBA00005641"/>
    </source>
</evidence>
<dbReference type="GO" id="GO:0005978">
    <property type="term" value="P:glycogen biosynthetic process"/>
    <property type="evidence" value="ECO:0007669"/>
    <property type="project" value="UniProtKB-UniPathway"/>
</dbReference>
<dbReference type="PANTHER" id="PTHR31297:SF41">
    <property type="entry name" value="ENDOGLUCANASE, PUTATIVE (AFU_ORTHOLOGUE AFUA_5G01830)-RELATED"/>
    <property type="match status" value="1"/>
</dbReference>
<dbReference type="SUPFAM" id="SSF57180">
    <property type="entry name" value="Cellulose-binding domain"/>
    <property type="match status" value="1"/>
</dbReference>
<proteinExistence type="inferred from homology"/>
<keyword evidence="4" id="KW-0136">Cellulose degradation</keyword>
<dbReference type="GO" id="GO:0008422">
    <property type="term" value="F:beta-glucosidase activity"/>
    <property type="evidence" value="ECO:0007669"/>
    <property type="project" value="TreeGrafter"/>
</dbReference>
<dbReference type="InterPro" id="IPR013783">
    <property type="entry name" value="Ig-like_fold"/>
</dbReference>
<keyword evidence="6 9" id="KW-0326">Glycosidase</keyword>
<evidence type="ECO:0000259" key="12">
    <source>
        <dbReference type="PROSITE" id="PS51164"/>
    </source>
</evidence>
<sequence>MKRNVAIVFVVALWQGVAAQAPAYGQCGGNNWTGPTTCVSGYYCQVQNEWYSQCVPGTASTTSSTRTTLSTSTTSATSTRTSSQPGTTSTSGACTGTFTPISASSYVASLGVGWNLGNSLDATPNEDSWNNPLVTDKVFDYVVSEGFKTVRIPVTYTHHLDSESPNWTVNANWLQRVENVIDMALARNLYVITNLHHDSWEWADVTASGADITAIQSRFKAVWTQVATKLRCKSSRLSFESINEPPATTAAHGALINQFNQIFNDAVVASGGFNPQRVLQFAGGGMDATKTTQWFQAPSGVNNPWALQFHYYSPYDFVFGAWGKTIWGSTDDKTTMTNEFSIVRGNFTNVPLILGEFDVSVVHTEPAARWKWFDHLATTIKTLGIAPIVWDNGLDHLDRNTGIWRDPVSIAILKAALAGQKNSLPDSTTDASATTQSSSAFIWNRVGSEVADYKLPWLFNGNTLTGVKTNSGKTLSSGSDYTTASDSITFTKSFLSQYLGPSVSTGSKANLTLTFSAGAFSNVEIIQWDTPKFLSTPAPVLGQDLSIPINYNGLKLVAAVRAKATDGTYLFDDWTQWLGPLQQARITYNGQFFFDGAQVVLKDATLQAVKSLGKPVEFLFEFYPRVEGNSISYTLTL</sequence>
<keyword evidence="5" id="KW-0119">Carbohydrate metabolism</keyword>
<dbReference type="InterPro" id="IPR035971">
    <property type="entry name" value="CBD_sf"/>
</dbReference>
<comment type="similarity">
    <text evidence="1 9">Belongs to the glycosyl hydrolase 5 (cellulase A) family.</text>
</comment>
<feature type="region of interest" description="Disordered" evidence="10">
    <location>
        <begin position="59"/>
        <end position="91"/>
    </location>
</feature>
<dbReference type="GO" id="GO:0071555">
    <property type="term" value="P:cell wall organization"/>
    <property type="evidence" value="ECO:0007669"/>
    <property type="project" value="UniProtKB-KW"/>
</dbReference>
<dbReference type="InterPro" id="IPR014756">
    <property type="entry name" value="Ig_E-set"/>
</dbReference>
<keyword evidence="7" id="KW-0961">Cell wall biogenesis/degradation</keyword>
<keyword evidence="3 9" id="KW-0378">Hydrolase</keyword>
<feature type="domain" description="CBM1" evidence="12">
    <location>
        <begin position="19"/>
        <end position="55"/>
    </location>
</feature>
<gene>
    <name evidence="13" type="ORF">BN869_000007663_1</name>
</gene>
<organism evidence="13">
    <name type="scientific">Bionectria ochroleuca</name>
    <name type="common">Gliocladium roseum</name>
    <dbReference type="NCBI Taxonomy" id="29856"/>
    <lineage>
        <taxon>Eukaryota</taxon>
        <taxon>Fungi</taxon>
        <taxon>Dikarya</taxon>
        <taxon>Ascomycota</taxon>
        <taxon>Pezizomycotina</taxon>
        <taxon>Sordariomycetes</taxon>
        <taxon>Hypocreomycetidae</taxon>
        <taxon>Hypocreales</taxon>
        <taxon>Bionectriaceae</taxon>
        <taxon>Clonostachys</taxon>
    </lineage>
</organism>
<evidence type="ECO:0000256" key="7">
    <source>
        <dbReference type="ARBA" id="ARBA00023316"/>
    </source>
</evidence>
<evidence type="ECO:0000256" key="10">
    <source>
        <dbReference type="SAM" id="MobiDB-lite"/>
    </source>
</evidence>
<dbReference type="InterPro" id="IPR050386">
    <property type="entry name" value="Glycosyl_hydrolase_5"/>
</dbReference>
<dbReference type="Gene3D" id="2.60.40.10">
    <property type="entry name" value="Immunoglobulins"/>
    <property type="match status" value="1"/>
</dbReference>
<dbReference type="PROSITE" id="PS51164">
    <property type="entry name" value="CBM1_2"/>
    <property type="match status" value="1"/>
</dbReference>
<evidence type="ECO:0000256" key="4">
    <source>
        <dbReference type="ARBA" id="ARBA00023001"/>
    </source>
</evidence>
<dbReference type="InterPro" id="IPR001547">
    <property type="entry name" value="Glyco_hydro_5"/>
</dbReference>
<dbReference type="Gene3D" id="3.20.20.80">
    <property type="entry name" value="Glycosidases"/>
    <property type="match status" value="1"/>
</dbReference>
<dbReference type="GO" id="GO:0005576">
    <property type="term" value="C:extracellular region"/>
    <property type="evidence" value="ECO:0007669"/>
    <property type="project" value="InterPro"/>
</dbReference>
<dbReference type="AlphaFoldDB" id="A0A0B7K9K5"/>
<dbReference type="GO" id="GO:0009986">
    <property type="term" value="C:cell surface"/>
    <property type="evidence" value="ECO:0007669"/>
    <property type="project" value="TreeGrafter"/>
</dbReference>
<dbReference type="EMBL" id="CDPU01000024">
    <property type="protein sequence ID" value="CEO51605.1"/>
    <property type="molecule type" value="Genomic_DNA"/>
</dbReference>
<dbReference type="PROSITE" id="PS00562">
    <property type="entry name" value="CBM1_1"/>
    <property type="match status" value="1"/>
</dbReference>
<name>A0A0B7K9K5_BIOOC</name>
<evidence type="ECO:0000313" key="13">
    <source>
        <dbReference type="EMBL" id="CEO51605.1"/>
    </source>
</evidence>
<dbReference type="PANTHER" id="PTHR31297">
    <property type="entry name" value="GLUCAN ENDO-1,6-BETA-GLUCOSIDASE B"/>
    <property type="match status" value="1"/>
</dbReference>
<dbReference type="SUPFAM" id="SSF81296">
    <property type="entry name" value="E set domains"/>
    <property type="match status" value="1"/>
</dbReference>
<evidence type="ECO:0000256" key="3">
    <source>
        <dbReference type="ARBA" id="ARBA00022801"/>
    </source>
</evidence>
<keyword evidence="8" id="KW-0624">Polysaccharide degradation</keyword>
<reference evidence="13" key="1">
    <citation type="submission" date="2015-01" db="EMBL/GenBank/DDBJ databases">
        <authorList>
            <person name="Durling Mikael"/>
        </authorList>
    </citation>
    <scope>NUCLEOTIDE SEQUENCE</scope>
</reference>
<evidence type="ECO:0000256" key="11">
    <source>
        <dbReference type="SAM" id="SignalP"/>
    </source>
</evidence>
<dbReference type="Pfam" id="PF03442">
    <property type="entry name" value="CBM_X2"/>
    <property type="match status" value="1"/>
</dbReference>
<dbReference type="Pfam" id="PF00734">
    <property type="entry name" value="CBM_1"/>
    <property type="match status" value="1"/>
</dbReference>
<protein>
    <recommendedName>
        <fullName evidence="12">CBM1 domain-containing protein</fullName>
    </recommendedName>
</protein>
<dbReference type="InterPro" id="IPR005102">
    <property type="entry name" value="Carbo-bd_X2"/>
</dbReference>
<keyword evidence="2 11" id="KW-0732">Signal</keyword>
<dbReference type="SUPFAM" id="SSF51445">
    <property type="entry name" value="(Trans)glycosidases"/>
    <property type="match status" value="1"/>
</dbReference>
<dbReference type="Pfam" id="PF00150">
    <property type="entry name" value="Cellulase"/>
    <property type="match status" value="1"/>
</dbReference>
<evidence type="ECO:0000256" key="2">
    <source>
        <dbReference type="ARBA" id="ARBA00022729"/>
    </source>
</evidence>